<feature type="domain" description="RRM" evidence="7">
    <location>
        <begin position="101"/>
        <end position="177"/>
    </location>
</feature>
<reference evidence="9" key="1">
    <citation type="submission" date="2022-11" db="UniProtKB">
        <authorList>
            <consortium name="WormBaseParasite"/>
        </authorList>
    </citation>
    <scope>IDENTIFICATION</scope>
</reference>
<evidence type="ECO:0000313" key="9">
    <source>
        <dbReference type="WBParaSite" id="jg9407"/>
    </source>
</evidence>
<evidence type="ECO:0000256" key="5">
    <source>
        <dbReference type="ARBA" id="ARBA00023242"/>
    </source>
</evidence>
<dbReference type="InterPro" id="IPR035979">
    <property type="entry name" value="RBD_domain_sf"/>
</dbReference>
<evidence type="ECO:0000256" key="2">
    <source>
        <dbReference type="ARBA" id="ARBA00022664"/>
    </source>
</evidence>
<dbReference type="PANTHER" id="PTHR23003">
    <property type="entry name" value="RNA RECOGNITION MOTIF RRM DOMAIN CONTAINING PROTEIN"/>
    <property type="match status" value="1"/>
</dbReference>
<comment type="subcellular location">
    <subcellularLocation>
        <location evidence="1">Nucleus</location>
    </subcellularLocation>
</comment>
<evidence type="ECO:0000256" key="3">
    <source>
        <dbReference type="ARBA" id="ARBA00022737"/>
    </source>
</evidence>
<dbReference type="GO" id="GO:0003729">
    <property type="term" value="F:mRNA binding"/>
    <property type="evidence" value="ECO:0007669"/>
    <property type="project" value="TreeGrafter"/>
</dbReference>
<dbReference type="Proteomes" id="UP000887574">
    <property type="component" value="Unplaced"/>
</dbReference>
<keyword evidence="3" id="KW-0677">Repeat</keyword>
<dbReference type="SUPFAM" id="SSF54928">
    <property type="entry name" value="RNA-binding domain, RBD"/>
    <property type="match status" value="1"/>
</dbReference>
<keyword evidence="5" id="KW-0539">Nucleus</keyword>
<dbReference type="PROSITE" id="PS50102">
    <property type="entry name" value="RRM"/>
    <property type="match status" value="1"/>
</dbReference>
<evidence type="ECO:0000259" key="7">
    <source>
        <dbReference type="PROSITE" id="PS50102"/>
    </source>
</evidence>
<dbReference type="InterPro" id="IPR050374">
    <property type="entry name" value="RRT5_SRSF_SR"/>
</dbReference>
<dbReference type="Gene3D" id="3.30.70.330">
    <property type="match status" value="1"/>
</dbReference>
<dbReference type="WBParaSite" id="jg9407">
    <property type="protein sequence ID" value="jg9407"/>
    <property type="gene ID" value="jg9407"/>
</dbReference>
<dbReference type="InterPro" id="IPR000504">
    <property type="entry name" value="RRM_dom"/>
</dbReference>
<evidence type="ECO:0000313" key="8">
    <source>
        <dbReference type="Proteomes" id="UP000887574"/>
    </source>
</evidence>
<evidence type="ECO:0000256" key="4">
    <source>
        <dbReference type="ARBA" id="ARBA00022884"/>
    </source>
</evidence>
<dbReference type="PANTHER" id="PTHR23003:SF62">
    <property type="entry name" value="SERINE_ARGININE (SR)-TYPE SHUTTLING MRNA BINDING PROTEIN NPL3"/>
    <property type="match status" value="1"/>
</dbReference>
<evidence type="ECO:0000256" key="6">
    <source>
        <dbReference type="PROSITE-ProRule" id="PRU00176"/>
    </source>
</evidence>
<organism evidence="8 9">
    <name type="scientific">Ditylenchus dipsaci</name>
    <dbReference type="NCBI Taxonomy" id="166011"/>
    <lineage>
        <taxon>Eukaryota</taxon>
        <taxon>Metazoa</taxon>
        <taxon>Ecdysozoa</taxon>
        <taxon>Nematoda</taxon>
        <taxon>Chromadorea</taxon>
        <taxon>Rhabditida</taxon>
        <taxon>Tylenchina</taxon>
        <taxon>Tylenchomorpha</taxon>
        <taxon>Sphaerularioidea</taxon>
        <taxon>Anguinidae</taxon>
        <taxon>Anguininae</taxon>
        <taxon>Ditylenchus</taxon>
    </lineage>
</organism>
<keyword evidence="4 6" id="KW-0694">RNA-binding</keyword>
<protein>
    <submittedName>
        <fullName evidence="9">RRM domain-containing protein</fullName>
    </submittedName>
</protein>
<dbReference type="AlphaFoldDB" id="A0A915EUG8"/>
<name>A0A915EUG8_9BILA</name>
<evidence type="ECO:0000256" key="1">
    <source>
        <dbReference type="ARBA" id="ARBA00004123"/>
    </source>
</evidence>
<dbReference type="Pfam" id="PF00076">
    <property type="entry name" value="RRM_1"/>
    <property type="match status" value="1"/>
</dbReference>
<dbReference type="InterPro" id="IPR012677">
    <property type="entry name" value="Nucleotide-bd_a/b_plait_sf"/>
</dbReference>
<accession>A0A915EUG8</accession>
<keyword evidence="8" id="KW-1185">Reference proteome</keyword>
<dbReference type="GO" id="GO:0005737">
    <property type="term" value="C:cytoplasm"/>
    <property type="evidence" value="ECO:0007669"/>
    <property type="project" value="TreeGrafter"/>
</dbReference>
<proteinExistence type="predicted"/>
<dbReference type="GO" id="GO:0005634">
    <property type="term" value="C:nucleus"/>
    <property type="evidence" value="ECO:0007669"/>
    <property type="project" value="UniProtKB-SubCell"/>
</dbReference>
<dbReference type="GO" id="GO:0006397">
    <property type="term" value="P:mRNA processing"/>
    <property type="evidence" value="ECO:0007669"/>
    <property type="project" value="UniProtKB-KW"/>
</dbReference>
<keyword evidence="2" id="KW-0507">mRNA processing</keyword>
<sequence length="224" mass="25652">MSSGKERVYIDIFSKYGKIQFVDLKGHPRDAEDAVRGRDGYDFDGYRLRVEFTRGQGREDPEEDQCMAAALQVDAFLVVAGLLLVWRRTSRWKQLSSCDFGVPSSGSWQDLKDHMREAGDVSYSDVFRDGTGVVEYIRYEDMKYALKKLDDTKFKSHEGRPATFVFGRLMMIDAARGLVPLTHSKKVSWISSVWPFSFTLCIPFQFTFPLTLPFPLQFLLTSVV</sequence>